<sequence length="28" mass="3497">MYVFDNVTFIEIKFRIAEWPLKCSNYIR</sequence>
<proteinExistence type="predicted"/>
<accession>E6QHS2</accession>
<name>E6QHS2_9ZZZZ</name>
<dbReference type="AlphaFoldDB" id="E6QHS2"/>
<evidence type="ECO:0000313" key="1">
    <source>
        <dbReference type="EMBL" id="CBI06786.1"/>
    </source>
</evidence>
<comment type="caution">
    <text evidence="1">The sequence shown here is derived from an EMBL/GenBank/DDBJ whole genome shotgun (WGS) entry which is preliminary data.</text>
</comment>
<reference evidence="1" key="1">
    <citation type="submission" date="2009-10" db="EMBL/GenBank/DDBJ databases">
        <title>Diversity of trophic interactions inside an arsenic-rich microbial ecosystem.</title>
        <authorList>
            <person name="Bertin P.N."/>
            <person name="Heinrich-Salmeron A."/>
            <person name="Pelletier E."/>
            <person name="Goulhen-Chollet F."/>
            <person name="Arsene-Ploetze F."/>
            <person name="Gallien S."/>
            <person name="Calteau A."/>
            <person name="Vallenet D."/>
            <person name="Casiot C."/>
            <person name="Chane-Woon-Ming B."/>
            <person name="Giloteaux L."/>
            <person name="Barakat M."/>
            <person name="Bonnefoy V."/>
            <person name="Bruneel O."/>
            <person name="Chandler M."/>
            <person name="Cleiss J."/>
            <person name="Duran R."/>
            <person name="Elbaz-Poulichet F."/>
            <person name="Fonknechten N."/>
            <person name="Lauga B."/>
            <person name="Mornico D."/>
            <person name="Ortet P."/>
            <person name="Schaeffer C."/>
            <person name="Siguier P."/>
            <person name="Alexander Thil Smith A."/>
            <person name="Van Dorsselaer A."/>
            <person name="Weissenbach J."/>
            <person name="Medigue C."/>
            <person name="Le Paslier D."/>
        </authorList>
    </citation>
    <scope>NUCLEOTIDE SEQUENCE</scope>
</reference>
<gene>
    <name evidence="1" type="ORF">CARN6_0057</name>
</gene>
<dbReference type="EMBL" id="CABQ01000020">
    <property type="protein sequence ID" value="CBI06786.1"/>
    <property type="molecule type" value="Genomic_DNA"/>
</dbReference>
<organism evidence="1">
    <name type="scientific">mine drainage metagenome</name>
    <dbReference type="NCBI Taxonomy" id="410659"/>
    <lineage>
        <taxon>unclassified sequences</taxon>
        <taxon>metagenomes</taxon>
        <taxon>ecological metagenomes</taxon>
    </lineage>
</organism>
<protein>
    <submittedName>
        <fullName evidence="1">Uncharacterized protein</fullName>
    </submittedName>
</protein>